<proteinExistence type="predicted"/>
<dbReference type="EMBL" id="JXUW01000007">
    <property type="protein sequence ID" value="KJE77132.1"/>
    <property type="molecule type" value="Genomic_DNA"/>
</dbReference>
<dbReference type="AlphaFoldDB" id="A0A0D8FXY0"/>
<protein>
    <submittedName>
        <fullName evidence="1">Uncharacterized protein</fullName>
    </submittedName>
</protein>
<evidence type="ECO:0000313" key="1">
    <source>
        <dbReference type="EMBL" id="KJE77132.1"/>
    </source>
</evidence>
<comment type="caution">
    <text evidence="1">The sequence shown here is derived from an EMBL/GenBank/DDBJ whole genome shotgun (WGS) entry which is preliminary data.</text>
</comment>
<organism evidence="1 2">
    <name type="scientific">Ferrimicrobium acidiphilum DSM 19497</name>
    <dbReference type="NCBI Taxonomy" id="1121877"/>
    <lineage>
        <taxon>Bacteria</taxon>
        <taxon>Bacillati</taxon>
        <taxon>Actinomycetota</taxon>
        <taxon>Acidimicrobiia</taxon>
        <taxon>Acidimicrobiales</taxon>
        <taxon>Acidimicrobiaceae</taxon>
        <taxon>Ferrimicrobium</taxon>
    </lineage>
</organism>
<gene>
    <name evidence="1" type="ORF">FEAC_10620</name>
</gene>
<accession>A0A0D8FXY0</accession>
<name>A0A0D8FXY0_9ACTN</name>
<keyword evidence="2" id="KW-1185">Reference proteome</keyword>
<evidence type="ECO:0000313" key="2">
    <source>
        <dbReference type="Proteomes" id="UP000032336"/>
    </source>
</evidence>
<reference evidence="1 2" key="1">
    <citation type="submission" date="2015-01" db="EMBL/GenBank/DDBJ databases">
        <title>Draft genome of the acidophilic iron oxidizer Ferrimicrobium acidiphilum strain T23.</title>
        <authorList>
            <person name="Poehlein A."/>
            <person name="Eisen S."/>
            <person name="Schloemann M."/>
            <person name="Johnson B.D."/>
            <person name="Daniel R."/>
            <person name="Muehling M."/>
        </authorList>
    </citation>
    <scope>NUCLEOTIDE SEQUENCE [LARGE SCALE GENOMIC DNA]</scope>
    <source>
        <strain evidence="1 2">T23</strain>
    </source>
</reference>
<sequence>MLEPGWSIPITRVHLFISGFRLTQSPYNREAYSLLGVKDPAGVSRQLRLICSNLRFGSQPVYLGQYG</sequence>
<dbReference type="Proteomes" id="UP000032336">
    <property type="component" value="Unassembled WGS sequence"/>
</dbReference>